<dbReference type="Proteomes" id="UP000307378">
    <property type="component" value="Unassembled WGS sequence"/>
</dbReference>
<accession>A0A4S8PIS0</accession>
<organism evidence="1 2">
    <name type="scientific">Rhizobium rosettiformans W3</name>
    <dbReference type="NCBI Taxonomy" id="538378"/>
    <lineage>
        <taxon>Bacteria</taxon>
        <taxon>Pseudomonadati</taxon>
        <taxon>Pseudomonadota</taxon>
        <taxon>Alphaproteobacteria</taxon>
        <taxon>Hyphomicrobiales</taxon>
        <taxon>Rhizobiaceae</taxon>
        <taxon>Rhizobium/Agrobacterium group</taxon>
        <taxon>Rhizobium</taxon>
    </lineage>
</organism>
<dbReference type="RefSeq" id="WP_136543567.1">
    <property type="nucleotide sequence ID" value="NZ_STGU01000029.1"/>
</dbReference>
<dbReference type="EMBL" id="STGU01000029">
    <property type="protein sequence ID" value="THV29871.1"/>
    <property type="molecule type" value="Genomic_DNA"/>
</dbReference>
<reference evidence="1 2" key="1">
    <citation type="submission" date="2019-04" db="EMBL/GenBank/DDBJ databases">
        <title>genome sequence of strain W3.</title>
        <authorList>
            <person name="Gao J."/>
            <person name="Sun J."/>
        </authorList>
    </citation>
    <scope>NUCLEOTIDE SEQUENCE [LARGE SCALE GENOMIC DNA]</scope>
    <source>
        <strain evidence="1 2">W3</strain>
    </source>
</reference>
<name>A0A4S8PIS0_9HYPH</name>
<dbReference type="AlphaFoldDB" id="A0A4S8PIS0"/>
<proteinExistence type="predicted"/>
<evidence type="ECO:0000313" key="1">
    <source>
        <dbReference type="EMBL" id="THV29871.1"/>
    </source>
</evidence>
<protein>
    <submittedName>
        <fullName evidence="1">Uncharacterized protein</fullName>
    </submittedName>
</protein>
<gene>
    <name evidence="1" type="ORF">FAA86_23240</name>
</gene>
<sequence>MRSLISVAYFSLALIVITAIAARPTGPFVLVITSPAGDVAGSMSVIEKADGAFVWSGSVPWMSVAYSQAPDFSERLLEAGALLVINHDLAIGCQQGMNS</sequence>
<evidence type="ECO:0000313" key="2">
    <source>
        <dbReference type="Proteomes" id="UP000307378"/>
    </source>
</evidence>
<comment type="caution">
    <text evidence="1">The sequence shown here is derived from an EMBL/GenBank/DDBJ whole genome shotgun (WGS) entry which is preliminary data.</text>
</comment>